<evidence type="ECO:0000256" key="3">
    <source>
        <dbReference type="ARBA" id="ARBA00022690"/>
    </source>
</evidence>
<evidence type="ECO:0000256" key="7">
    <source>
        <dbReference type="PIRNR" id="PIRNR001625"/>
    </source>
</evidence>
<dbReference type="MEROPS" id="I19.001"/>
<reference evidence="10" key="1">
    <citation type="submission" date="2001-10" db="EMBL/GenBank/DDBJ databases">
        <authorList>
            <person name="Hwang S.Y."/>
            <person name="Kim S.E."/>
            <person name="Biro S."/>
            <person name="Choi Y.C."/>
        </authorList>
    </citation>
    <scope>NUCLEOTIDE SEQUENCE</scope>
    <source>
        <tissue evidence="10">Fat body</tissue>
    </source>
</reference>
<dbReference type="SUPFAM" id="SSF57283">
    <property type="entry name" value="PMP inhibitors"/>
    <property type="match status" value="3"/>
</dbReference>
<dbReference type="PDBsum" id="2VU8"/>
<reference evidence="10" key="3">
    <citation type="journal article" date="2002" name="Insect Mol. Biol.">
        <title>cDNA cloning of two different serine protease inhibitor precursors in the migratory locust, Locusta migratoria.</title>
        <authorList>
            <person name="Simonet G."/>
            <person name="Claeys I."/>
            <person name="Vanderperren H."/>
            <person name="November T."/>
            <person name="De Loof A."/>
            <person name="Vanden Broeck J."/>
        </authorList>
    </citation>
    <scope>NUCLEOTIDE SEQUENCE</scope>
    <source>
        <tissue evidence="10">Fat body</tissue>
    </source>
</reference>
<gene>
    <name evidence="10" type="primary">pp2</name>
</gene>
<dbReference type="InterPro" id="IPR036201">
    <property type="entry name" value="Pacifastin_dom_sf"/>
</dbReference>
<evidence type="ECO:0007829" key="12">
    <source>
        <dbReference type="PDB" id="2VU8"/>
    </source>
</evidence>
<feature type="signal peptide" evidence="7">
    <location>
        <begin position="1"/>
        <end position="22"/>
    </location>
</feature>
<feature type="disulfide bond" evidence="8">
    <location>
        <begin position="112"/>
        <end position="127"/>
    </location>
</feature>
<organism evidence="10">
    <name type="scientific">Locusta migratoria migratorioides</name>
    <name type="common">African migratory locust</name>
    <dbReference type="NCBI Taxonomy" id="7005"/>
    <lineage>
        <taxon>Eukaryota</taxon>
        <taxon>Metazoa</taxon>
        <taxon>Ecdysozoa</taxon>
        <taxon>Arthropoda</taxon>
        <taxon>Hexapoda</taxon>
        <taxon>Insecta</taxon>
        <taxon>Pterygota</taxon>
        <taxon>Neoptera</taxon>
        <taxon>Polyneoptera</taxon>
        <taxon>Orthoptera</taxon>
        <taxon>Caelifera</taxon>
        <taxon>Acrididea</taxon>
        <taxon>Acridomorpha</taxon>
        <taxon>Acridoidea</taxon>
        <taxon>Acrididae</taxon>
        <taxon>Oedipodinae</taxon>
        <taxon>Locusta</taxon>
    </lineage>
</organism>
<reference evidence="10" key="2">
    <citation type="journal article" date="2002" name="Comp. Biochem. Physiol.">
        <title>Structural and functional properties of a novel serine protease inhibiting peptide family in arthropods.</title>
        <authorList>
            <person name="Simonet G."/>
            <person name="Claeys I."/>
            <person name="Vanden Broeck J."/>
        </authorList>
    </citation>
    <scope>NUCLEOTIDE SEQUENCE</scope>
    <source>
        <tissue evidence="10">Fat body</tissue>
    </source>
</reference>
<dbReference type="Pfam" id="PF05375">
    <property type="entry name" value="Pacifastin_I"/>
    <property type="match status" value="3"/>
</dbReference>
<comment type="subcellular location">
    <subcellularLocation>
        <location evidence="1 7">Secreted</location>
    </subcellularLocation>
</comment>
<reference evidence="10" key="5">
    <citation type="journal article" date="2003" name="Peptides">
        <title>Genomics, evolution and biological functions of the pacifastin peptide family: a conserved serine protease inhibitor family in arthropods.</title>
        <authorList>
            <person name="Simonet G."/>
            <person name="Claeys I."/>
            <person name="Franssens V."/>
            <person name="De Loof A."/>
            <person name="Vanden Broeck J."/>
        </authorList>
    </citation>
    <scope>NUCLEOTIDE SEQUENCE</scope>
    <source>
        <tissue evidence="10">Fat body</tissue>
    </source>
</reference>
<dbReference type="InterPro" id="IPR008037">
    <property type="entry name" value="Pacifastin_dom"/>
</dbReference>
<proteinExistence type="evidence at protein level"/>
<feature type="site" description="Reactive bond" evidence="8">
    <location>
        <begin position="51"/>
        <end position="52"/>
    </location>
</feature>
<feature type="domain" description="Pacifastin" evidence="9">
    <location>
        <begin position="109"/>
        <end position="144"/>
    </location>
</feature>
<dbReference type="GO" id="GO:0004867">
    <property type="term" value="F:serine-type endopeptidase inhibitor activity"/>
    <property type="evidence" value="ECO:0007669"/>
    <property type="project" value="UniProtKB-UniRule"/>
</dbReference>
<protein>
    <recommendedName>
        <fullName evidence="7">Protease inhibitor</fullName>
    </recommendedName>
</protein>
<reference evidence="11" key="4">
    <citation type="journal article" date="2003" name="Biochemistry">
        <title>Selective inhibition of trypsins by insect peptides: role of P6-P10 loop.</title>
        <authorList>
            <person name="Kellenberger C."/>
            <person name="Ferrat G."/>
            <person name="Leone P."/>
            <person name="Darbon H."/>
            <person name="Roussel A."/>
        </authorList>
    </citation>
    <scope>STRUCTURE BY NMR OF 23-57</scope>
    <scope>DISULFIDE BONDS</scope>
</reference>
<feature type="domain" description="Pacifastin" evidence="9">
    <location>
        <begin position="23"/>
        <end position="57"/>
    </location>
</feature>
<dbReference type="SMR" id="Q8WQ22"/>
<dbReference type="PDB" id="1WO9">
    <property type="method" value="NMR"/>
    <property type="chains" value="A=23-57"/>
</dbReference>
<evidence type="ECO:0007829" key="11">
    <source>
        <dbReference type="PDB" id="1WO9"/>
    </source>
</evidence>
<evidence type="ECO:0000256" key="6">
    <source>
        <dbReference type="ARBA" id="ARBA00029459"/>
    </source>
</evidence>
<name>Q8WQ22_LOCMI</name>
<evidence type="ECO:0000259" key="9">
    <source>
        <dbReference type="PROSITE" id="PS51446"/>
    </source>
</evidence>
<keyword evidence="5 8" id="KW-1015">Disulfide bond</keyword>
<evidence type="ECO:0000313" key="10">
    <source>
        <dbReference type="EMBL" id="CAD11969.1"/>
    </source>
</evidence>
<dbReference type="PROSITE" id="PS51446">
    <property type="entry name" value="PACIFASTIN"/>
    <property type="match status" value="3"/>
</dbReference>
<comment type="similarity">
    <text evidence="6 7 8">Belongs to the protease inhibitor I19 family.</text>
</comment>
<feature type="disulfide bond" evidence="8 11">
    <location>
        <begin position="36"/>
        <end position="54"/>
    </location>
</feature>
<keyword evidence="2 7" id="KW-0964">Secreted</keyword>
<feature type="disulfide bond" evidence="8 11">
    <location>
        <begin position="39"/>
        <end position="49"/>
    </location>
</feature>
<reference evidence="12" key="6">
    <citation type="journal article" date="2008" name="Acta Crystallogr. D">
        <title>Structure of Locusta migratoria protease inhibitor 3 (LMPI-3) in complex with Fusarium oxysporum trypsin.</title>
        <authorList>
            <person name="Leone P."/>
            <person name="Roussel A."/>
            <person name="Kellenberger C."/>
        </authorList>
    </citation>
    <scope>X-RAY CRYSTALLOGRAPHY (1.80 ANGSTROMS) OF 25-57</scope>
    <scope>DISULFIDE BONDS</scope>
</reference>
<dbReference type="PDB" id="2VU8">
    <property type="method" value="X-ray"/>
    <property type="resolution" value="1.80 A"/>
    <property type="chains" value="I=25-57"/>
</dbReference>
<accession>Q8WQ22</accession>
<evidence type="ECO:0000256" key="5">
    <source>
        <dbReference type="ARBA" id="ARBA00023157"/>
    </source>
</evidence>
<keyword evidence="11 12" id="KW-0002">3D-structure</keyword>
<keyword evidence="4 7" id="KW-0722">Serine protease inhibitor</keyword>
<keyword evidence="3 7" id="KW-0646">Protease inhibitor</keyword>
<comment type="caution">
    <text evidence="8">Lacks conserved residue(s) required for the propagation of feature annotation.</text>
</comment>
<evidence type="ECO:0000256" key="8">
    <source>
        <dbReference type="PROSITE-ProRule" id="PRU00776"/>
    </source>
</evidence>
<dbReference type="EvolutionaryTrace" id="Q8WQ22"/>
<keyword evidence="7" id="KW-0732">Signal</keyword>
<feature type="chain" id="PRO_5019883368" description="Protease inhibitor" evidence="7">
    <location>
        <begin position="23"/>
        <end position="145"/>
    </location>
</feature>
<evidence type="ECO:0000256" key="2">
    <source>
        <dbReference type="ARBA" id="ARBA00022525"/>
    </source>
</evidence>
<dbReference type="PDBsum" id="1WO9"/>
<feature type="disulfide bond" evidence="8">
    <location>
        <begin position="73"/>
        <end position="88"/>
    </location>
</feature>
<dbReference type="EMBL" id="AJ419777">
    <property type="protein sequence ID" value="CAD11969.1"/>
    <property type="molecule type" value="mRNA"/>
</dbReference>
<feature type="domain" description="Pacifastin" evidence="9">
    <location>
        <begin position="70"/>
        <end position="105"/>
    </location>
</feature>
<feature type="disulfide bond" evidence="8 11">
    <location>
        <begin position="26"/>
        <end position="41"/>
    </location>
</feature>
<dbReference type="AlphaFoldDB" id="Q8WQ22"/>
<dbReference type="InterPro" id="IPR016307">
    <property type="entry name" value="Prtase-inh_pacifastin"/>
</dbReference>
<sequence precursor="true">MKVTLAIAAAALLVVMATTVDAAGECTPGQTKKQDCNTCTCTPTGIWGCTRKACRTTREAEEPAIVKRQAQQCTPNKSFKKDCNTCTCNKDGTAAICTQIACLNRGRRQVNCTPGTTFQDRCNTCRCSSNGRSAACTLKACPGFG</sequence>
<evidence type="ECO:0000256" key="4">
    <source>
        <dbReference type="ARBA" id="ARBA00022900"/>
    </source>
</evidence>
<dbReference type="PIRSF" id="PIRSF001625">
    <property type="entry name" value="Prot_inhib_pacifastin"/>
    <property type="match status" value="1"/>
</dbReference>
<dbReference type="GO" id="GO:0005576">
    <property type="term" value="C:extracellular region"/>
    <property type="evidence" value="ECO:0007669"/>
    <property type="project" value="UniProtKB-SubCell"/>
</dbReference>
<feature type="site" description="Reactive bond" evidence="8">
    <location>
        <begin position="138"/>
        <end position="139"/>
    </location>
</feature>
<evidence type="ECO:0000256" key="1">
    <source>
        <dbReference type="ARBA" id="ARBA00004613"/>
    </source>
</evidence>